<feature type="compositionally biased region" description="Polar residues" evidence="1">
    <location>
        <begin position="276"/>
        <end position="288"/>
    </location>
</feature>
<evidence type="ECO:0000313" key="2">
    <source>
        <dbReference type="EMBL" id="CAK7931264.1"/>
    </source>
</evidence>
<sequence>MNRPGHLLEDKALAEFLGVEDVDFDSGSDTEVEEEEQSKPSTPVRGDIPHPAPNPFPERSAATALTALGAMSPMDTSIITNPLDEEQQRMLDQAASTQRKSEVQTTLQRHSEYTFTPPDVEELIRQASRHNLATWATGPEAKTPTEIECRKALRERYLEPTVRNLSQFRKRLQKQAQGAPVPQIRGIPIIISEDGDETAEDNMFIRWVHGVRRLSCSATRKCQCGRPANSRQPFDTNSPALTTTSEKRGARQDELGPGAQKRQLRMGSLAEGESHTPMSFQTQGTHATSPDIGSDHDEDVVKVPATHGTLSSLAYQAMPVAVGVSAESHGELVKKVEDLRGILGQTQNAVGEVRSRLATLEGDHARLQMMESRQTRGEAQLDISIRMQHPVATPMYAAQAPSSQHGTGPGMA</sequence>
<feature type="compositionally biased region" description="Polar residues" evidence="1">
    <location>
        <begin position="229"/>
        <end position="244"/>
    </location>
</feature>
<dbReference type="Proteomes" id="UP001162060">
    <property type="component" value="Unassembled WGS sequence"/>
</dbReference>
<dbReference type="EMBL" id="CAKLBY020000173">
    <property type="protein sequence ID" value="CAK7931264.1"/>
    <property type="molecule type" value="Genomic_DNA"/>
</dbReference>
<evidence type="ECO:0000313" key="3">
    <source>
        <dbReference type="Proteomes" id="UP001162060"/>
    </source>
</evidence>
<dbReference type="AlphaFoldDB" id="A0AAV1U8X9"/>
<protein>
    <submittedName>
        <fullName evidence="2">Uncharacterized protein</fullName>
    </submittedName>
</protein>
<proteinExistence type="predicted"/>
<feature type="compositionally biased region" description="Acidic residues" evidence="1">
    <location>
        <begin position="19"/>
        <end position="36"/>
    </location>
</feature>
<organism evidence="2 3">
    <name type="scientific">Peronospora matthiolae</name>
    <dbReference type="NCBI Taxonomy" id="2874970"/>
    <lineage>
        <taxon>Eukaryota</taxon>
        <taxon>Sar</taxon>
        <taxon>Stramenopiles</taxon>
        <taxon>Oomycota</taxon>
        <taxon>Peronosporomycetes</taxon>
        <taxon>Peronosporales</taxon>
        <taxon>Peronosporaceae</taxon>
        <taxon>Peronospora</taxon>
    </lineage>
</organism>
<feature type="compositionally biased region" description="Basic and acidic residues" evidence="1">
    <location>
        <begin position="245"/>
        <end position="254"/>
    </location>
</feature>
<reference evidence="2" key="1">
    <citation type="submission" date="2024-01" db="EMBL/GenBank/DDBJ databases">
        <authorList>
            <person name="Webb A."/>
        </authorList>
    </citation>
    <scope>NUCLEOTIDE SEQUENCE</scope>
    <source>
        <strain evidence="2">Pm1</strain>
    </source>
</reference>
<feature type="region of interest" description="Disordered" evidence="1">
    <location>
        <begin position="19"/>
        <end position="58"/>
    </location>
</feature>
<evidence type="ECO:0000256" key="1">
    <source>
        <dbReference type="SAM" id="MobiDB-lite"/>
    </source>
</evidence>
<comment type="caution">
    <text evidence="2">The sequence shown here is derived from an EMBL/GenBank/DDBJ whole genome shotgun (WGS) entry which is preliminary data.</text>
</comment>
<feature type="region of interest" description="Disordered" evidence="1">
    <location>
        <begin position="219"/>
        <end position="297"/>
    </location>
</feature>
<gene>
    <name evidence="2" type="ORF">PM001_LOCUS16414</name>
</gene>
<accession>A0AAV1U8X9</accession>
<name>A0AAV1U8X9_9STRA</name>